<evidence type="ECO:0000313" key="7">
    <source>
        <dbReference type="EMBL" id="CEA09331.1"/>
    </source>
</evidence>
<dbReference type="PROSITE" id="PS50850">
    <property type="entry name" value="MFS"/>
    <property type="match status" value="1"/>
</dbReference>
<feature type="transmembrane region" description="Helical" evidence="5">
    <location>
        <begin position="280"/>
        <end position="298"/>
    </location>
</feature>
<keyword evidence="4 5" id="KW-0472">Membrane</keyword>
<gene>
    <name evidence="7" type="primary">mdtG</name>
    <name evidence="7" type="ORF">BN1051_02699</name>
</gene>
<dbReference type="InterPro" id="IPR052714">
    <property type="entry name" value="MFS_Exporter"/>
</dbReference>
<dbReference type="CDD" id="cd17489">
    <property type="entry name" value="MFS_YfcJ_like"/>
    <property type="match status" value="1"/>
</dbReference>
<keyword evidence="3 5" id="KW-1133">Transmembrane helix</keyword>
<dbReference type="EMBL" id="LN483072">
    <property type="protein sequence ID" value="CEA09331.1"/>
    <property type="molecule type" value="Genomic_DNA"/>
</dbReference>
<feature type="transmembrane region" description="Helical" evidence="5">
    <location>
        <begin position="342"/>
        <end position="363"/>
    </location>
</feature>
<dbReference type="PANTHER" id="PTHR23531:SF1">
    <property type="entry name" value="QUINOLENE RESISTANCE PROTEIN NORA"/>
    <property type="match status" value="1"/>
</dbReference>
<feature type="transmembrane region" description="Helical" evidence="5">
    <location>
        <begin position="140"/>
        <end position="161"/>
    </location>
</feature>
<dbReference type="Gene3D" id="1.20.1250.20">
    <property type="entry name" value="MFS general substrate transporter like domains"/>
    <property type="match status" value="1"/>
</dbReference>
<dbReference type="PATRIC" id="fig|1461584.3.peg.2672"/>
<dbReference type="GO" id="GO:0005886">
    <property type="term" value="C:plasma membrane"/>
    <property type="evidence" value="ECO:0007669"/>
    <property type="project" value="UniProtKB-SubCell"/>
</dbReference>
<name>A0A078MWY1_9MICC</name>
<dbReference type="InterPro" id="IPR005829">
    <property type="entry name" value="Sugar_transporter_CS"/>
</dbReference>
<comment type="subcellular location">
    <subcellularLocation>
        <location evidence="1">Cell membrane</location>
        <topology evidence="1">Multi-pass membrane protein</topology>
    </subcellularLocation>
</comment>
<accession>A0A078MWY1</accession>
<feature type="transmembrane region" description="Helical" evidence="5">
    <location>
        <begin position="369"/>
        <end position="387"/>
    </location>
</feature>
<feature type="transmembrane region" description="Helical" evidence="5">
    <location>
        <begin position="167"/>
        <end position="190"/>
    </location>
</feature>
<dbReference type="GO" id="GO:0022857">
    <property type="term" value="F:transmembrane transporter activity"/>
    <property type="evidence" value="ECO:0007669"/>
    <property type="project" value="InterPro"/>
</dbReference>
<evidence type="ECO:0000256" key="3">
    <source>
        <dbReference type="ARBA" id="ARBA00022989"/>
    </source>
</evidence>
<evidence type="ECO:0000256" key="5">
    <source>
        <dbReference type="SAM" id="Phobius"/>
    </source>
</evidence>
<feature type="transmembrane region" description="Helical" evidence="5">
    <location>
        <begin position="51"/>
        <end position="69"/>
    </location>
</feature>
<dbReference type="PROSITE" id="PS00216">
    <property type="entry name" value="SUGAR_TRANSPORT_1"/>
    <property type="match status" value="1"/>
</dbReference>
<evidence type="ECO:0000256" key="2">
    <source>
        <dbReference type="ARBA" id="ARBA00022692"/>
    </source>
</evidence>
<feature type="transmembrane region" description="Helical" evidence="5">
    <location>
        <begin position="246"/>
        <end position="268"/>
    </location>
</feature>
<sequence>MTGTEGQRKLWSGSFILAILTQFFIATVFYLLVTTMALYAVEQFSAAESAAGLASSIFVLGALAARIFAGKYLDFIGRRKLLLISLVAYVIAGALYIPADSLGLLMGIRLVHGMAFGAASTAVSASVVGLIPLRRRAEGMGYFGISATLAAAIGPFLALLLADTVGYTALFAVSTGASAAALVLALLLRLPERVPSEREQQEKWRMRLTDVLDPAALPIALVMFLAGVAYSSVMSFLSTYATSLDLVAAGSIFFLVYAAAVLISRLFIGRIHDRRTDNTVVYPILAVFAVGLLVLGLAQDTWALLAAAVLIGIGFGGLMPSGQTIAVTNAPEHRIGIATSTFFLMLDAGCGLGPLLLGLLIPLTGYHGMYLLMAGLAVVTMGLYFLLHGRHRGRRSRLVAPDQDTAPA</sequence>
<feature type="transmembrane region" description="Helical" evidence="5">
    <location>
        <begin position="111"/>
        <end position="133"/>
    </location>
</feature>
<feature type="transmembrane region" description="Helical" evidence="5">
    <location>
        <begin position="15"/>
        <end position="39"/>
    </location>
</feature>
<evidence type="ECO:0000256" key="1">
    <source>
        <dbReference type="ARBA" id="ARBA00004651"/>
    </source>
</evidence>
<dbReference type="PANTHER" id="PTHR23531">
    <property type="entry name" value="QUINOLENE RESISTANCE PROTEIN NORA"/>
    <property type="match status" value="1"/>
</dbReference>
<dbReference type="SUPFAM" id="SSF103473">
    <property type="entry name" value="MFS general substrate transporter"/>
    <property type="match status" value="1"/>
</dbReference>
<protein>
    <submittedName>
        <fullName evidence="7">Multidrug resistance protein MdtG</fullName>
    </submittedName>
</protein>
<dbReference type="AlphaFoldDB" id="A0A078MWY1"/>
<evidence type="ECO:0000259" key="6">
    <source>
        <dbReference type="PROSITE" id="PS50850"/>
    </source>
</evidence>
<reference evidence="7" key="1">
    <citation type="submission" date="2014-07" db="EMBL/GenBank/DDBJ databases">
        <authorList>
            <person name="Urmite Genomes Urmite Genomes"/>
        </authorList>
    </citation>
    <scope>NUCLEOTIDE SEQUENCE</scope>
    <source>
        <strain evidence="7">11W110_air</strain>
    </source>
</reference>
<dbReference type="InterPro" id="IPR011701">
    <property type="entry name" value="MFS"/>
</dbReference>
<proteinExistence type="predicted"/>
<keyword evidence="2 5" id="KW-0812">Transmembrane</keyword>
<organism evidence="7">
    <name type="scientific">Arthrobacter saudimassiliensis</name>
    <dbReference type="NCBI Taxonomy" id="1461584"/>
    <lineage>
        <taxon>Bacteria</taxon>
        <taxon>Bacillati</taxon>
        <taxon>Actinomycetota</taxon>
        <taxon>Actinomycetes</taxon>
        <taxon>Micrococcales</taxon>
        <taxon>Micrococcaceae</taxon>
        <taxon>Arthrobacter</taxon>
    </lineage>
</organism>
<feature type="domain" description="Major facilitator superfamily (MFS) profile" evidence="6">
    <location>
        <begin position="14"/>
        <end position="392"/>
    </location>
</feature>
<dbReference type="InterPro" id="IPR036259">
    <property type="entry name" value="MFS_trans_sf"/>
</dbReference>
<dbReference type="InterPro" id="IPR020846">
    <property type="entry name" value="MFS_dom"/>
</dbReference>
<evidence type="ECO:0000256" key="4">
    <source>
        <dbReference type="ARBA" id="ARBA00023136"/>
    </source>
</evidence>
<feature type="transmembrane region" description="Helical" evidence="5">
    <location>
        <begin position="81"/>
        <end position="99"/>
    </location>
</feature>
<feature type="transmembrane region" description="Helical" evidence="5">
    <location>
        <begin position="211"/>
        <end position="234"/>
    </location>
</feature>
<feature type="transmembrane region" description="Helical" evidence="5">
    <location>
        <begin position="304"/>
        <end position="321"/>
    </location>
</feature>
<dbReference type="Pfam" id="PF07690">
    <property type="entry name" value="MFS_1"/>
    <property type="match status" value="1"/>
</dbReference>